<dbReference type="PANTHER" id="PTHR28657">
    <property type="entry name" value="INDOLEAMINE 2,3-DIOXYGENASE"/>
    <property type="match status" value="1"/>
</dbReference>
<dbReference type="Proteomes" id="UP000274822">
    <property type="component" value="Unassembled WGS sequence"/>
</dbReference>
<dbReference type="SUPFAM" id="SSF140959">
    <property type="entry name" value="Indolic compounds 2,3-dioxygenase-like"/>
    <property type="match status" value="2"/>
</dbReference>
<dbReference type="Gene3D" id="1.20.58.480">
    <property type="match status" value="1"/>
</dbReference>
<evidence type="ECO:0000313" key="5">
    <source>
        <dbReference type="Proteomes" id="UP000274822"/>
    </source>
</evidence>
<reference evidence="4 5" key="1">
    <citation type="journal article" date="2018" name="New Phytol.">
        <title>Phylogenomics of Endogonaceae and evolution of mycorrhizas within Mucoromycota.</title>
        <authorList>
            <person name="Chang Y."/>
            <person name="Desiro A."/>
            <person name="Na H."/>
            <person name="Sandor L."/>
            <person name="Lipzen A."/>
            <person name="Clum A."/>
            <person name="Barry K."/>
            <person name="Grigoriev I.V."/>
            <person name="Martin F.M."/>
            <person name="Stajich J.E."/>
            <person name="Smith M.E."/>
            <person name="Bonito G."/>
            <person name="Spatafora J.W."/>
        </authorList>
    </citation>
    <scope>NUCLEOTIDE SEQUENCE [LARGE SCALE GENOMIC DNA]</scope>
    <source>
        <strain evidence="4 5">AD002</strain>
    </source>
</reference>
<evidence type="ECO:0000256" key="3">
    <source>
        <dbReference type="ARBA" id="ARBA00023004"/>
    </source>
</evidence>
<evidence type="ECO:0000256" key="2">
    <source>
        <dbReference type="ARBA" id="ARBA00022723"/>
    </source>
</evidence>
<organism evidence="4 5">
    <name type="scientific">Jimgerdemannia flammicorona</name>
    <dbReference type="NCBI Taxonomy" id="994334"/>
    <lineage>
        <taxon>Eukaryota</taxon>
        <taxon>Fungi</taxon>
        <taxon>Fungi incertae sedis</taxon>
        <taxon>Mucoromycota</taxon>
        <taxon>Mucoromycotina</taxon>
        <taxon>Endogonomycetes</taxon>
        <taxon>Endogonales</taxon>
        <taxon>Endogonaceae</taxon>
        <taxon>Jimgerdemannia</taxon>
    </lineage>
</organism>
<comment type="similarity">
    <text evidence="1">Belongs to the indoleamine 2,3-dioxygenase family.</text>
</comment>
<dbReference type="GO" id="GO:0016702">
    <property type="term" value="F:oxidoreductase activity, acting on single donors with incorporation of molecular oxygen, incorporation of two atoms of oxygen"/>
    <property type="evidence" value="ECO:0007669"/>
    <property type="project" value="UniProtKB-ARBA"/>
</dbReference>
<accession>A0A433QC53</accession>
<dbReference type="GO" id="GO:0020037">
    <property type="term" value="F:heme binding"/>
    <property type="evidence" value="ECO:0007669"/>
    <property type="project" value="InterPro"/>
</dbReference>
<dbReference type="EMBL" id="RBNJ01008557">
    <property type="protein sequence ID" value="RUS27353.1"/>
    <property type="molecule type" value="Genomic_DNA"/>
</dbReference>
<protein>
    <submittedName>
        <fullName evidence="4">Uncharacterized protein</fullName>
    </submittedName>
</protein>
<dbReference type="PANTHER" id="PTHR28657:SF3">
    <property type="entry name" value="INDOLEAMINE 2,3-DIOXYGENASE"/>
    <property type="match status" value="1"/>
</dbReference>
<sequence length="553" mass="62033">MLSSSMQRLRASASIRSLSTGAFAPTAMRLHAHRLDHFPILRETMPEDTKIPSFMVGTKNGFLPRQDPMATLPDRFAKMDSLLRRMPLNLADGSKGLLANGQLGDAVHSELEACKIDDITDERLLSGKCEILPAITHLRHLLQHAHRPSIGCRLFPALTALYRDYTFLASAYLLEPCDIMYRKKSEYGLGRQVLPSSIAVPLAQVANKIGAKPFMEYALSYRYTCFIPAPRSHTTSEGPCTTGRGRTLSRASRTTISTKGFILNHVTMVAYSGDLIQHATDSLDAIMRCDRPSFNRAMKSLSVTYEHINNEMDFMWSRSEAADYQKSRTFIMGTKNQPMFPNGVIYEGVSDKPLFHRGESGANDSMIPLGDNLLQLTGTMPNNPLTEVLRDFRSYRPTNHKEFLEYVQRRADEVGLKEFALQDDLSAEKSGFGYIQSTPSFTINAPAFYLANVDQIRAFRHRHWNLTKEYILKYSNHPVATGGSPIVTWLPNQLGAVLSTVIEVGTHINPAHLDTEARHLVEEISRRANAQKRVLEREVTALKEKFGEEAVRA</sequence>
<evidence type="ECO:0000256" key="1">
    <source>
        <dbReference type="ARBA" id="ARBA00007119"/>
    </source>
</evidence>
<dbReference type="GO" id="GO:0046872">
    <property type="term" value="F:metal ion binding"/>
    <property type="evidence" value="ECO:0007669"/>
    <property type="project" value="UniProtKB-KW"/>
</dbReference>
<evidence type="ECO:0000313" key="4">
    <source>
        <dbReference type="EMBL" id="RUS27353.1"/>
    </source>
</evidence>
<keyword evidence="3" id="KW-0408">Iron</keyword>
<name>A0A433QC53_9FUNG</name>
<dbReference type="InterPro" id="IPR000898">
    <property type="entry name" value="Indolamine_dOase"/>
</dbReference>
<comment type="caution">
    <text evidence="4">The sequence shown here is derived from an EMBL/GenBank/DDBJ whole genome shotgun (WGS) entry which is preliminary data.</text>
</comment>
<dbReference type="AlphaFoldDB" id="A0A433QC53"/>
<proteinExistence type="inferred from homology"/>
<gene>
    <name evidence="4" type="ORF">BC938DRAFT_483359</name>
</gene>
<keyword evidence="5" id="KW-1185">Reference proteome</keyword>
<dbReference type="GO" id="GO:0019441">
    <property type="term" value="P:L-tryptophan catabolic process to kynurenine"/>
    <property type="evidence" value="ECO:0007669"/>
    <property type="project" value="InterPro"/>
</dbReference>
<dbReference type="InterPro" id="IPR037217">
    <property type="entry name" value="Trp/Indoleamine_2_3_dOase-like"/>
</dbReference>
<keyword evidence="2" id="KW-0479">Metal-binding</keyword>
<dbReference type="Pfam" id="PF01231">
    <property type="entry name" value="IDO"/>
    <property type="match status" value="1"/>
</dbReference>